<evidence type="ECO:0000313" key="1">
    <source>
        <dbReference type="EMBL" id="SVA22650.1"/>
    </source>
</evidence>
<accession>A0A381U337</accession>
<reference evidence="1" key="1">
    <citation type="submission" date="2018-05" db="EMBL/GenBank/DDBJ databases">
        <authorList>
            <person name="Lanie J.A."/>
            <person name="Ng W.-L."/>
            <person name="Kazmierczak K.M."/>
            <person name="Andrzejewski T.M."/>
            <person name="Davidsen T.M."/>
            <person name="Wayne K.J."/>
            <person name="Tettelin H."/>
            <person name="Glass J.I."/>
            <person name="Rusch D."/>
            <person name="Podicherti R."/>
            <person name="Tsui H.-C.T."/>
            <person name="Winkler M.E."/>
        </authorList>
    </citation>
    <scope>NUCLEOTIDE SEQUENCE</scope>
</reference>
<proteinExistence type="predicted"/>
<sequence length="60" mass="7017">MKILKMIMLRCLRIMFWCVITQRYKFNSLQPHDPKSLGPTAVITNTHANFAAKHLMNLKT</sequence>
<name>A0A381U337_9ZZZZ</name>
<dbReference type="AlphaFoldDB" id="A0A381U337"/>
<protein>
    <submittedName>
        <fullName evidence="1">Uncharacterized protein</fullName>
    </submittedName>
</protein>
<gene>
    <name evidence="1" type="ORF">METZ01_LOCUS75504</name>
</gene>
<dbReference type="EMBL" id="UINC01005647">
    <property type="protein sequence ID" value="SVA22650.1"/>
    <property type="molecule type" value="Genomic_DNA"/>
</dbReference>
<organism evidence="1">
    <name type="scientific">marine metagenome</name>
    <dbReference type="NCBI Taxonomy" id="408172"/>
    <lineage>
        <taxon>unclassified sequences</taxon>
        <taxon>metagenomes</taxon>
        <taxon>ecological metagenomes</taxon>
    </lineage>
</organism>